<keyword evidence="1" id="KW-0472">Membrane</keyword>
<reference evidence="2 3" key="1">
    <citation type="journal article" date="2019" name="Int. J. Syst. Evol. Microbiol.">
        <title>The Global Catalogue of Microorganisms (GCM) 10K type strain sequencing project: providing services to taxonomists for standard genome sequencing and annotation.</title>
        <authorList>
            <consortium name="The Broad Institute Genomics Platform"/>
            <consortium name="The Broad Institute Genome Sequencing Center for Infectious Disease"/>
            <person name="Wu L."/>
            <person name="Ma J."/>
        </authorList>
    </citation>
    <scope>NUCLEOTIDE SEQUENCE [LARGE SCALE GENOMIC DNA]</scope>
    <source>
        <strain evidence="2 3">JCM 16328</strain>
    </source>
</reference>
<dbReference type="EMBL" id="BAAADV010000004">
    <property type="protein sequence ID" value="GAA0675052.1"/>
    <property type="molecule type" value="Genomic_DNA"/>
</dbReference>
<gene>
    <name evidence="2" type="ORF">GCM10009020_23290</name>
</gene>
<dbReference type="Proteomes" id="UP001500420">
    <property type="component" value="Unassembled WGS sequence"/>
</dbReference>
<protein>
    <submittedName>
        <fullName evidence="2">Uncharacterized protein</fullName>
    </submittedName>
</protein>
<name>A0AAV3TBX5_9EURY</name>
<evidence type="ECO:0000256" key="1">
    <source>
        <dbReference type="SAM" id="Phobius"/>
    </source>
</evidence>
<evidence type="ECO:0000313" key="2">
    <source>
        <dbReference type="EMBL" id="GAA0675052.1"/>
    </source>
</evidence>
<organism evidence="2 3">
    <name type="scientific">Natronoarchaeum mannanilyticum</name>
    <dbReference type="NCBI Taxonomy" id="926360"/>
    <lineage>
        <taxon>Archaea</taxon>
        <taxon>Methanobacteriati</taxon>
        <taxon>Methanobacteriota</taxon>
        <taxon>Stenosarchaea group</taxon>
        <taxon>Halobacteria</taxon>
        <taxon>Halobacteriales</taxon>
        <taxon>Natronoarchaeaceae</taxon>
    </lineage>
</organism>
<proteinExistence type="predicted"/>
<sequence>MATRDARNELPTWAAGLILALLAVIAAYVIVFGGHLAAPIAALFWVIGVVLSLFTLYLLYRFVVAVETIAEKL</sequence>
<accession>A0AAV3TBX5</accession>
<evidence type="ECO:0000313" key="3">
    <source>
        <dbReference type="Proteomes" id="UP001500420"/>
    </source>
</evidence>
<keyword evidence="1" id="KW-0812">Transmembrane</keyword>
<comment type="caution">
    <text evidence="2">The sequence shown here is derived from an EMBL/GenBank/DDBJ whole genome shotgun (WGS) entry which is preliminary data.</text>
</comment>
<keyword evidence="3" id="KW-1185">Reference proteome</keyword>
<keyword evidence="1" id="KW-1133">Transmembrane helix</keyword>
<feature type="transmembrane region" description="Helical" evidence="1">
    <location>
        <begin position="12"/>
        <end position="31"/>
    </location>
</feature>
<dbReference type="AlphaFoldDB" id="A0AAV3TBX5"/>
<feature type="transmembrane region" description="Helical" evidence="1">
    <location>
        <begin position="37"/>
        <end position="60"/>
    </location>
</feature>
<dbReference type="RefSeq" id="WP_343774193.1">
    <property type="nucleotide sequence ID" value="NZ_BAAADV010000004.1"/>
</dbReference>